<dbReference type="Pfam" id="PF01904">
    <property type="entry name" value="DUF72"/>
    <property type="match status" value="1"/>
</dbReference>
<name>A0ABS4DQ60_9GAMM</name>
<organism evidence="1 2">
    <name type="scientific">Frateuria flava</name>
    <dbReference type="NCBI Taxonomy" id="2821489"/>
    <lineage>
        <taxon>Bacteria</taxon>
        <taxon>Pseudomonadati</taxon>
        <taxon>Pseudomonadota</taxon>
        <taxon>Gammaproteobacteria</taxon>
        <taxon>Lysobacterales</taxon>
        <taxon>Rhodanobacteraceae</taxon>
        <taxon>Frateuria</taxon>
    </lineage>
</organism>
<gene>
    <name evidence="1" type="ORF">J7I44_12875</name>
</gene>
<dbReference type="PANTHER" id="PTHR30348">
    <property type="entry name" value="UNCHARACTERIZED PROTEIN YECE"/>
    <property type="match status" value="1"/>
</dbReference>
<dbReference type="SUPFAM" id="SSF117396">
    <property type="entry name" value="TM1631-like"/>
    <property type="match status" value="1"/>
</dbReference>
<reference evidence="1 2" key="1">
    <citation type="submission" date="2021-04" db="EMBL/GenBank/DDBJ databases">
        <authorList>
            <person name="Huq M.A."/>
        </authorList>
    </citation>
    <scope>NUCLEOTIDE SEQUENCE [LARGE SCALE GENOMIC DNA]</scope>
    <source>
        <strain evidence="1 2">MAH-13</strain>
    </source>
</reference>
<evidence type="ECO:0000313" key="2">
    <source>
        <dbReference type="Proteomes" id="UP000823790"/>
    </source>
</evidence>
<comment type="caution">
    <text evidence="1">The sequence shown here is derived from an EMBL/GenBank/DDBJ whole genome shotgun (WGS) entry which is preliminary data.</text>
</comment>
<keyword evidence="2" id="KW-1185">Reference proteome</keyword>
<dbReference type="EMBL" id="JAGJRS010000022">
    <property type="protein sequence ID" value="MBP1475200.1"/>
    <property type="molecule type" value="Genomic_DNA"/>
</dbReference>
<protein>
    <submittedName>
        <fullName evidence="1">DUF72 domain-containing protein</fullName>
    </submittedName>
</protein>
<dbReference type="PANTHER" id="PTHR30348:SF14">
    <property type="entry name" value="BLR8050 PROTEIN"/>
    <property type="match status" value="1"/>
</dbReference>
<evidence type="ECO:0000313" key="1">
    <source>
        <dbReference type="EMBL" id="MBP1475200.1"/>
    </source>
</evidence>
<dbReference type="InterPro" id="IPR002763">
    <property type="entry name" value="DUF72"/>
</dbReference>
<dbReference type="InterPro" id="IPR036520">
    <property type="entry name" value="UPF0759_sf"/>
</dbReference>
<dbReference type="Gene3D" id="3.20.20.410">
    <property type="entry name" value="Protein of unknown function UPF0759"/>
    <property type="match status" value="1"/>
</dbReference>
<sequence length="243" mass="27021">MTAVRIGCAGWSIPKAHAAAFPAEGSTLERYAQVFDCVEINSSFYRPHRPATWRRWADSVPEDFRFAAKMPKAISHECRLRSCDGLVSGFLDQVGELGGKLGWLLLQLPPSLAFETSAALPFFERLRDSYGGALACEPRHASWFTAAVDQALRDLSISRVAADPARVPRAALPGGDRHHIYLRLHGSPRTYYDAYAPQALQRVARRLRRAPHAWCIFDNTTLGHATANALDLKRILDSPQERA</sequence>
<proteinExistence type="predicted"/>
<accession>A0ABS4DQ60</accession>
<dbReference type="Proteomes" id="UP000823790">
    <property type="component" value="Unassembled WGS sequence"/>
</dbReference>
<dbReference type="RefSeq" id="WP_209621465.1">
    <property type="nucleotide sequence ID" value="NZ_JAGJRS010000022.1"/>
</dbReference>